<feature type="domain" description="G5" evidence="3">
    <location>
        <begin position="115"/>
        <end position="195"/>
    </location>
</feature>
<sequence length="329" mass="34783">MKVLKQILPHWSISVALIAVLIASSSIISTTNKSVMTVHASTTTTQAKAPVIKPGALVSEIVKVDVIDSKGNKITFSAIKGSTLEAAMKLAKVTVPTTDELPMPLSTVLENDMSVVLTATNETVKNKNIRFKTVEKEDDSLAEGKTKVAQKGEQGKKEMTYETVVANNTVQSTKKTSETTVQEPVDKIVLVGTKVKETKEVVATKTEKPVAEKEEKTTQAATSTEEIVETKAEAPAAATSGRTMQVEATAYTGGGITATGINLNDNSKVIAVDPSVIPLGSRVLIDGYGEYIAGDTGGAINGNIIDVYVASHSEAISFGRRALTIHVLN</sequence>
<dbReference type="InterPro" id="IPR011098">
    <property type="entry name" value="G5_dom"/>
</dbReference>
<evidence type="ECO:0000259" key="3">
    <source>
        <dbReference type="PROSITE" id="PS51109"/>
    </source>
</evidence>
<dbReference type="InterPro" id="IPR036908">
    <property type="entry name" value="RlpA-like_sf"/>
</dbReference>
<dbReference type="GO" id="GO:0004553">
    <property type="term" value="F:hydrolase activity, hydrolyzing O-glycosyl compounds"/>
    <property type="evidence" value="ECO:0007669"/>
    <property type="project" value="InterPro"/>
</dbReference>
<evidence type="ECO:0000256" key="1">
    <source>
        <dbReference type="ARBA" id="ARBA00022729"/>
    </source>
</evidence>
<keyword evidence="1" id="KW-0732">Signal</keyword>
<dbReference type="SUPFAM" id="SSF50685">
    <property type="entry name" value="Barwin-like endoglucanases"/>
    <property type="match status" value="1"/>
</dbReference>
<protein>
    <submittedName>
        <fullName evidence="4">Putative cell-wall binding protein</fullName>
    </submittedName>
</protein>
<dbReference type="GO" id="GO:0019867">
    <property type="term" value="C:outer membrane"/>
    <property type="evidence" value="ECO:0007669"/>
    <property type="project" value="InterPro"/>
</dbReference>
<dbReference type="InterPro" id="IPR051933">
    <property type="entry name" value="Resuscitation_pf_RpfB"/>
</dbReference>
<name>A0A2X0QLW1_BROTH</name>
<evidence type="ECO:0000313" key="5">
    <source>
        <dbReference type="Proteomes" id="UP000270190"/>
    </source>
</evidence>
<dbReference type="Gene3D" id="2.20.230.10">
    <property type="entry name" value="Resuscitation-promoting factor rpfb"/>
    <property type="match status" value="1"/>
</dbReference>
<evidence type="ECO:0000313" key="4">
    <source>
        <dbReference type="EMBL" id="SPP29725.1"/>
    </source>
</evidence>
<dbReference type="Proteomes" id="UP000270190">
    <property type="component" value="Unassembled WGS sequence"/>
</dbReference>
<dbReference type="Gene3D" id="2.40.40.10">
    <property type="entry name" value="RlpA-like domain"/>
    <property type="match status" value="1"/>
</dbReference>
<gene>
    <name evidence="4" type="ORF">BTBSAS_60028</name>
</gene>
<feature type="region of interest" description="Disordered" evidence="2">
    <location>
        <begin position="206"/>
        <end position="241"/>
    </location>
</feature>
<dbReference type="Pfam" id="PF06725">
    <property type="entry name" value="3D"/>
    <property type="match status" value="1"/>
</dbReference>
<dbReference type="SMART" id="SM01208">
    <property type="entry name" value="G5"/>
    <property type="match status" value="1"/>
</dbReference>
<dbReference type="Pfam" id="PF07501">
    <property type="entry name" value="G5"/>
    <property type="match status" value="1"/>
</dbReference>
<dbReference type="RefSeq" id="WP_120488037.1">
    <property type="nucleotide sequence ID" value="NZ_CBCPKC010000010.1"/>
</dbReference>
<feature type="compositionally biased region" description="Basic and acidic residues" evidence="2">
    <location>
        <begin position="206"/>
        <end position="217"/>
    </location>
</feature>
<dbReference type="PANTHER" id="PTHR39160:SF6">
    <property type="entry name" value="CELL WALL-BINDING PROTEIN YOCH"/>
    <property type="match status" value="1"/>
</dbReference>
<evidence type="ECO:0000256" key="2">
    <source>
        <dbReference type="SAM" id="MobiDB-lite"/>
    </source>
</evidence>
<reference evidence="5" key="1">
    <citation type="submission" date="2018-04" db="EMBL/GenBank/DDBJ databases">
        <authorList>
            <person name="Illikoud N."/>
        </authorList>
    </citation>
    <scope>NUCLEOTIDE SEQUENCE [LARGE SCALE GENOMIC DNA]</scope>
</reference>
<dbReference type="AlphaFoldDB" id="A0A2X0QLW1"/>
<proteinExistence type="predicted"/>
<dbReference type="EMBL" id="OUNC01000056">
    <property type="protein sequence ID" value="SPP29725.1"/>
    <property type="molecule type" value="Genomic_DNA"/>
</dbReference>
<organism evidence="4 5">
    <name type="scientific">Brochothrix thermosphacta</name>
    <name type="common">Microbacterium thermosphactum</name>
    <dbReference type="NCBI Taxonomy" id="2756"/>
    <lineage>
        <taxon>Bacteria</taxon>
        <taxon>Bacillati</taxon>
        <taxon>Bacillota</taxon>
        <taxon>Bacilli</taxon>
        <taxon>Bacillales</taxon>
        <taxon>Listeriaceae</taxon>
        <taxon>Brochothrix</taxon>
    </lineage>
</organism>
<dbReference type="PANTHER" id="PTHR39160">
    <property type="entry name" value="CELL WALL-BINDING PROTEIN YOCH"/>
    <property type="match status" value="1"/>
</dbReference>
<dbReference type="PROSITE" id="PS51109">
    <property type="entry name" value="G5"/>
    <property type="match status" value="1"/>
</dbReference>
<dbReference type="GO" id="GO:0009254">
    <property type="term" value="P:peptidoglycan turnover"/>
    <property type="evidence" value="ECO:0007669"/>
    <property type="project" value="InterPro"/>
</dbReference>
<accession>A0A2X0QLW1</accession>
<dbReference type="InterPro" id="IPR010611">
    <property type="entry name" value="3D_dom"/>
</dbReference>
<dbReference type="CDD" id="cd22786">
    <property type="entry name" value="DPBB_YuiC-like"/>
    <property type="match status" value="1"/>
</dbReference>